<feature type="compositionally biased region" description="Polar residues" evidence="2">
    <location>
        <begin position="481"/>
        <end position="492"/>
    </location>
</feature>
<accession>A0A8J7MDF0</accession>
<feature type="region of interest" description="Disordered" evidence="2">
    <location>
        <begin position="481"/>
        <end position="528"/>
    </location>
</feature>
<feature type="region of interest" description="Disordered" evidence="2">
    <location>
        <begin position="443"/>
        <end position="467"/>
    </location>
</feature>
<keyword evidence="1" id="KW-0175">Coiled coil</keyword>
<reference evidence="4" key="1">
    <citation type="submission" date="2021-01" db="EMBL/GenBank/DDBJ databases">
        <title>Modified the classification status of verrucomicrobia.</title>
        <authorList>
            <person name="Feng X."/>
        </authorList>
    </citation>
    <scope>NUCLEOTIDE SEQUENCE</scope>
    <source>
        <strain evidence="4">_KCTC 22039</strain>
    </source>
</reference>
<name>A0A8J7MDF0_9BACT</name>
<dbReference type="RefSeq" id="WP_200310640.1">
    <property type="nucleotide sequence ID" value="NZ_JAENIM010000027.1"/>
</dbReference>
<feature type="compositionally biased region" description="Basic and acidic residues" evidence="2">
    <location>
        <begin position="287"/>
        <end position="301"/>
    </location>
</feature>
<keyword evidence="3" id="KW-0812">Transmembrane</keyword>
<organism evidence="4 5">
    <name type="scientific">Persicirhabdus sediminis</name>
    <dbReference type="NCBI Taxonomy" id="454144"/>
    <lineage>
        <taxon>Bacteria</taxon>
        <taxon>Pseudomonadati</taxon>
        <taxon>Verrucomicrobiota</taxon>
        <taxon>Verrucomicrobiia</taxon>
        <taxon>Verrucomicrobiales</taxon>
        <taxon>Verrucomicrobiaceae</taxon>
        <taxon>Persicirhabdus</taxon>
    </lineage>
</organism>
<keyword evidence="3" id="KW-1133">Transmembrane helix</keyword>
<sequence length="554" mass="62315">MKIDQFLNKIQRHLNLQKFISTVSWSLLAAGIIGIVYALSYILRGHAMIASGYWPLIGSSIVIGSIIASVNRNSREEAAHYADKKWQLKDLMLTTIQLQSSQNDNNKQSISNSEVVELIVSQAEQQAAKVNQDKLTLKWPKHIIFTGTSLLAVSIYMLTIPPSEAVVMKLAHENMIESRSNEVRNELEEYLDELDKSLDDDEKEALKLDELKQWVEEMKITGNEREAMKQFAKLEQKISLNLSQMNHAKEERALKKMAQELRKTDSQQARAIRKDIEKRDYDKAGKKLEDMQFKKNTESSQKKSTPLTEQQKKAAMMRAITKRMANANKSSNQSSSQGQSQGNQSNGSGSNGDNSQQSEIASMVSQLDKTLSELEKELRKCELDGKKLSNQKCESLCNNINDQLCKLSKKMCQTSAQCKASFKLKCLRQGLCQSQSYALGRCNKPSSRPGGQQAGVGSNHSERQERSDHLANGNMAQLQGIKNQTGPSQSSVEEAESGTAISSKNESQRERSYQRSFESFVQRDDIPEELKSGVQNYFESIHQYQEPTIPADQN</sequence>
<feature type="region of interest" description="Disordered" evidence="2">
    <location>
        <begin position="287"/>
        <end position="314"/>
    </location>
</feature>
<feature type="coiled-coil region" evidence="1">
    <location>
        <begin position="173"/>
        <end position="211"/>
    </location>
</feature>
<feature type="compositionally biased region" description="Polar residues" evidence="2">
    <location>
        <begin position="444"/>
        <end position="459"/>
    </location>
</feature>
<evidence type="ECO:0000313" key="4">
    <source>
        <dbReference type="EMBL" id="MBK1790606.1"/>
    </source>
</evidence>
<comment type="caution">
    <text evidence="4">The sequence shown here is derived from an EMBL/GenBank/DDBJ whole genome shotgun (WGS) entry which is preliminary data.</text>
</comment>
<gene>
    <name evidence="4" type="ORF">JIN82_05480</name>
</gene>
<feature type="compositionally biased region" description="Low complexity" evidence="2">
    <location>
        <begin position="330"/>
        <end position="357"/>
    </location>
</feature>
<evidence type="ECO:0000256" key="3">
    <source>
        <dbReference type="SAM" id="Phobius"/>
    </source>
</evidence>
<proteinExistence type="predicted"/>
<feature type="transmembrane region" description="Helical" evidence="3">
    <location>
        <begin position="143"/>
        <end position="160"/>
    </location>
</feature>
<feature type="transmembrane region" description="Helical" evidence="3">
    <location>
        <begin position="52"/>
        <end position="70"/>
    </location>
</feature>
<evidence type="ECO:0000256" key="2">
    <source>
        <dbReference type="SAM" id="MobiDB-lite"/>
    </source>
</evidence>
<feature type="region of interest" description="Disordered" evidence="2">
    <location>
        <begin position="327"/>
        <end position="357"/>
    </location>
</feature>
<protein>
    <submittedName>
        <fullName evidence="4">Uncharacterized protein</fullName>
    </submittedName>
</protein>
<dbReference type="AlphaFoldDB" id="A0A8J7MDF0"/>
<feature type="coiled-coil region" evidence="1">
    <location>
        <begin position="364"/>
        <end position="391"/>
    </location>
</feature>
<dbReference type="Proteomes" id="UP000624703">
    <property type="component" value="Unassembled WGS sequence"/>
</dbReference>
<dbReference type="EMBL" id="JAENIM010000027">
    <property type="protein sequence ID" value="MBK1790606.1"/>
    <property type="molecule type" value="Genomic_DNA"/>
</dbReference>
<evidence type="ECO:0000256" key="1">
    <source>
        <dbReference type="SAM" id="Coils"/>
    </source>
</evidence>
<keyword evidence="3" id="KW-0472">Membrane</keyword>
<keyword evidence="5" id="KW-1185">Reference proteome</keyword>
<evidence type="ECO:0000313" key="5">
    <source>
        <dbReference type="Proteomes" id="UP000624703"/>
    </source>
</evidence>
<feature type="transmembrane region" description="Helical" evidence="3">
    <location>
        <begin position="20"/>
        <end position="40"/>
    </location>
</feature>